<dbReference type="RefSeq" id="WP_070011870.1">
    <property type="nucleotide sequence ID" value="NZ_LJGS01000041.1"/>
</dbReference>
<protein>
    <submittedName>
        <fullName evidence="1">Uncharacterized protein</fullName>
    </submittedName>
</protein>
<dbReference type="SUPFAM" id="SSF55298">
    <property type="entry name" value="YjgF-like"/>
    <property type="match status" value="1"/>
</dbReference>
<evidence type="ECO:0000313" key="1">
    <source>
        <dbReference type="EMBL" id="OEU88206.1"/>
    </source>
</evidence>
<keyword evidence="2" id="KW-1185">Reference proteome</keyword>
<sequence>MSVGEIQTVSEQRSAARETTFSESLWESQMGYARGVRVGNHVYIAGTVASDGEGRAQGEDAYAQTDFIIRKIQRALKELGADLHDVVSTVTHLSDFSHFDDYALAHKEHLGEVLPVNTTVQAQLVRPHFLVEVTATAIVAD</sequence>
<dbReference type="STRING" id="933944.AN215_18795"/>
<comment type="caution">
    <text evidence="1">The sequence shown here is derived from an EMBL/GenBank/DDBJ whole genome shotgun (WGS) entry which is preliminary data.</text>
</comment>
<dbReference type="PANTHER" id="PTHR43857:SF1">
    <property type="entry name" value="YJGH FAMILY PROTEIN"/>
    <property type="match status" value="1"/>
</dbReference>
<accession>A0A1E7JKP0</accession>
<dbReference type="Pfam" id="PF01042">
    <property type="entry name" value="Ribonuc_L-PSP"/>
    <property type="match status" value="1"/>
</dbReference>
<evidence type="ECO:0000313" key="2">
    <source>
        <dbReference type="Proteomes" id="UP000176087"/>
    </source>
</evidence>
<dbReference type="PANTHER" id="PTHR43857">
    <property type="entry name" value="BLR7761 PROTEIN"/>
    <property type="match status" value="1"/>
</dbReference>
<dbReference type="EMBL" id="LJGT01000040">
    <property type="protein sequence ID" value="OEU88206.1"/>
    <property type="molecule type" value="Genomic_DNA"/>
</dbReference>
<dbReference type="AlphaFoldDB" id="A0A1E7JKP0"/>
<dbReference type="Proteomes" id="UP000176087">
    <property type="component" value="Unassembled WGS sequence"/>
</dbReference>
<dbReference type="InterPro" id="IPR035959">
    <property type="entry name" value="RutC-like_sf"/>
</dbReference>
<dbReference type="CDD" id="cd06154">
    <property type="entry name" value="YjgF_YER057c_UK114_like_6"/>
    <property type="match status" value="1"/>
</dbReference>
<dbReference type="PATRIC" id="fig|933944.5.peg.3091"/>
<gene>
    <name evidence="1" type="ORF">AN215_18795</name>
</gene>
<name>A0A1E7JKP0_9ACTN</name>
<proteinExistence type="predicted"/>
<organism evidence="1 2">
    <name type="scientific">Streptomyces abyssalis</name>
    <dbReference type="NCBI Taxonomy" id="933944"/>
    <lineage>
        <taxon>Bacteria</taxon>
        <taxon>Bacillati</taxon>
        <taxon>Actinomycetota</taxon>
        <taxon>Actinomycetes</taxon>
        <taxon>Kitasatosporales</taxon>
        <taxon>Streptomycetaceae</taxon>
        <taxon>Streptomyces</taxon>
    </lineage>
</organism>
<dbReference type="InterPro" id="IPR006175">
    <property type="entry name" value="YjgF/YER057c/UK114"/>
</dbReference>
<reference evidence="1 2" key="1">
    <citation type="journal article" date="2016" name="Front. Microbiol.">
        <title>Comparative Genomics Analysis of Streptomyces Species Reveals Their Adaptation to the Marine Environment and Their Diversity at the Genomic Level.</title>
        <authorList>
            <person name="Tian X."/>
            <person name="Zhang Z."/>
            <person name="Yang T."/>
            <person name="Chen M."/>
            <person name="Li J."/>
            <person name="Chen F."/>
            <person name="Yang J."/>
            <person name="Li W."/>
            <person name="Zhang B."/>
            <person name="Zhang Z."/>
            <person name="Wu J."/>
            <person name="Zhang C."/>
            <person name="Long L."/>
            <person name="Xiao J."/>
        </authorList>
    </citation>
    <scope>NUCLEOTIDE SEQUENCE [LARGE SCALE GENOMIC DNA]</scope>
    <source>
        <strain evidence="1 2">SCSIO 10390</strain>
    </source>
</reference>
<dbReference type="Gene3D" id="3.30.1330.40">
    <property type="entry name" value="RutC-like"/>
    <property type="match status" value="1"/>
</dbReference>